<reference evidence="2" key="1">
    <citation type="journal article" date="2011" name="Genome Biol. Evol.">
        <title>Massive genomic decay in Serratia symbiotica, a recently evolved symbiont of aphids.</title>
        <authorList>
            <person name="Burke G.R."/>
            <person name="Moran N.A."/>
        </authorList>
    </citation>
    <scope>NUCLEOTIDE SEQUENCE [LARGE SCALE GENOMIC DNA]</scope>
    <source>
        <strain evidence="2">Tucson</strain>
    </source>
</reference>
<evidence type="ECO:0000313" key="1">
    <source>
        <dbReference type="EMBL" id="EFW12229.1"/>
    </source>
</evidence>
<dbReference type="AlphaFoldDB" id="E9CM70"/>
<gene>
    <name evidence="1" type="ORF">SSYM_1389</name>
</gene>
<organism evidence="1 2">
    <name type="scientific">Serratia symbiotica str. Tucson</name>
    <dbReference type="NCBI Taxonomy" id="914128"/>
    <lineage>
        <taxon>Bacteria</taxon>
        <taxon>Pseudomonadati</taxon>
        <taxon>Pseudomonadota</taxon>
        <taxon>Gammaproteobacteria</taxon>
        <taxon>Enterobacterales</taxon>
        <taxon>Yersiniaceae</taxon>
        <taxon>Serratia</taxon>
        <taxon>Serratia symbiotica</taxon>
    </lineage>
</organism>
<dbReference type="EMBL" id="GL636112">
    <property type="protein sequence ID" value="EFW12229.1"/>
    <property type="molecule type" value="Genomic_DNA"/>
</dbReference>
<name>E9CM70_9GAMM</name>
<dbReference type="Proteomes" id="UP000013568">
    <property type="component" value="Unassembled WGS sequence"/>
</dbReference>
<protein>
    <submittedName>
        <fullName evidence="1">Uncharacterized protein</fullName>
    </submittedName>
</protein>
<sequence>MFSGNKGIDWQKVTGDGLQKSGISNVMNINSSVMRSASIWNMFPLGLSSMAMGVRNTVVITVRWFMLPRCPLN</sequence>
<proteinExistence type="predicted"/>
<evidence type="ECO:0000313" key="2">
    <source>
        <dbReference type="Proteomes" id="UP000013568"/>
    </source>
</evidence>
<accession>E9CM70</accession>
<dbReference type="HOGENOM" id="CLU_2702758_0_0_6"/>
<keyword evidence="2" id="KW-1185">Reference proteome</keyword>